<organism evidence="1 2">
    <name type="scientific">Coemansia aciculifera</name>
    <dbReference type="NCBI Taxonomy" id="417176"/>
    <lineage>
        <taxon>Eukaryota</taxon>
        <taxon>Fungi</taxon>
        <taxon>Fungi incertae sedis</taxon>
        <taxon>Zoopagomycota</taxon>
        <taxon>Kickxellomycotina</taxon>
        <taxon>Kickxellomycetes</taxon>
        <taxon>Kickxellales</taxon>
        <taxon>Kickxellaceae</taxon>
        <taxon>Coemansia</taxon>
    </lineage>
</organism>
<keyword evidence="1" id="KW-0687">Ribonucleoprotein</keyword>
<name>A0ACC1M917_9FUNG</name>
<accession>A0ACC1M917</accession>
<keyword evidence="2" id="KW-1185">Reference proteome</keyword>
<reference evidence="1" key="1">
    <citation type="submission" date="2022-07" db="EMBL/GenBank/DDBJ databases">
        <title>Phylogenomic reconstructions and comparative analyses of Kickxellomycotina fungi.</title>
        <authorList>
            <person name="Reynolds N.K."/>
            <person name="Stajich J.E."/>
            <person name="Barry K."/>
            <person name="Grigoriev I.V."/>
            <person name="Crous P."/>
            <person name="Smith M.E."/>
        </authorList>
    </citation>
    <scope>NUCLEOTIDE SEQUENCE</scope>
    <source>
        <strain evidence="1">CBS 190363</strain>
    </source>
</reference>
<dbReference type="EMBL" id="JANBVB010000036">
    <property type="protein sequence ID" value="KAJ2899124.1"/>
    <property type="molecule type" value="Genomic_DNA"/>
</dbReference>
<evidence type="ECO:0000313" key="1">
    <source>
        <dbReference type="EMBL" id="KAJ2899124.1"/>
    </source>
</evidence>
<dbReference type="Proteomes" id="UP001139981">
    <property type="component" value="Unassembled WGS sequence"/>
</dbReference>
<gene>
    <name evidence="1" type="primary">PRP4</name>
    <name evidence="1" type="ORF">IWW38_001116</name>
</gene>
<proteinExistence type="predicted"/>
<dbReference type="EC" id="2.7.11.1" evidence="1"/>
<comment type="caution">
    <text evidence="1">The sequence shown here is derived from an EMBL/GenBank/DDBJ whole genome shotgun (WGS) entry which is preliminary data.</text>
</comment>
<protein>
    <submittedName>
        <fullName evidence="1">U4/U6 small nuclear ribonucleoprotein prp4</fullName>
        <ecNumber evidence="1">2.7.11.1</ecNumber>
    </submittedName>
</protein>
<evidence type="ECO:0000313" key="2">
    <source>
        <dbReference type="Proteomes" id="UP001139981"/>
    </source>
</evidence>
<keyword evidence="1" id="KW-0808">Transferase</keyword>
<sequence length="639" mass="70895">MTGRRAQLDAEEGEITDLPGISQSNKTLNAEAVTSSLRENSRSRSRSRSRHTDRRTHNAHASYPRYADRNLGRSRSPERQDSKRSRYGDKVAKPSSGEPSSGDTIAAFDDGSKVDDSLALYLDHADEEAEAERLLEARRRRRREILELHEAQNTAQSATVADVVNLSLIDNKSQDLSASGAVAQSAELVLEKQGVVDDSTANSLISCRDNLPAADYNPNADVSADDMRHRIAAQVMAKATLPAGPVEQIASGSNDDDDDEFDMFADDDELLVKLQAAGSKGRVAATSASAMVDDWDDAEGYYRTNIGELLDDRYLVQSFLGQGVFSSVVKAVDKKNGDAPVAVKIIRQNDVMYRAGAKEKKMLERLEAADPSGKMHVVRLLGSFVHRGHLCLCFELMSLNLREIVRKYGRDSGLSLQAVKVYATHLFLALDLLRRCEIVHGDLKPDNCFVSELRNNVKLGDLGSASDVSENEITPYLVSRFYRAPEVILGIPHDCAIDMWSLGVTLFELYTGKILFPGNNNNHMLRLMMEARGHFPNKMLRRGQLWNQHFEDSGGNMMDFISRSHDRIANAEIAQRMVFTKPVLDIKARVLQATPTGSTAEETQLALQFASLLDRCLELSPEKRATPMEALRHPFFAQK</sequence>